<evidence type="ECO:0000313" key="7">
    <source>
        <dbReference type="EMBL" id="GAI73193.1"/>
    </source>
</evidence>
<name>X1QY32_9ZZZZ</name>
<comment type="subcellular location">
    <subcellularLocation>
        <location evidence="1">Membrane</location>
        <topology evidence="1">Multi-pass membrane protein</topology>
    </subcellularLocation>
</comment>
<keyword evidence="5 6" id="KW-0472">Membrane</keyword>
<dbReference type="Pfam" id="PF03169">
    <property type="entry name" value="OPT"/>
    <property type="match status" value="1"/>
</dbReference>
<dbReference type="GO" id="GO:0016020">
    <property type="term" value="C:membrane"/>
    <property type="evidence" value="ECO:0007669"/>
    <property type="project" value="UniProtKB-SubCell"/>
</dbReference>
<dbReference type="GO" id="GO:0035673">
    <property type="term" value="F:oligopeptide transmembrane transporter activity"/>
    <property type="evidence" value="ECO:0007669"/>
    <property type="project" value="InterPro"/>
</dbReference>
<gene>
    <name evidence="7" type="ORF">S12H4_25251</name>
</gene>
<dbReference type="AlphaFoldDB" id="X1QY32"/>
<keyword evidence="4 6" id="KW-1133">Transmembrane helix</keyword>
<comment type="caution">
    <text evidence="7">The sequence shown here is derived from an EMBL/GenBank/DDBJ whole genome shotgun (WGS) entry which is preliminary data.</text>
</comment>
<dbReference type="InterPro" id="IPR004813">
    <property type="entry name" value="OPT"/>
</dbReference>
<keyword evidence="3 6" id="KW-0812">Transmembrane</keyword>
<feature type="non-terminal residue" evidence="7">
    <location>
        <position position="89"/>
    </location>
</feature>
<evidence type="ECO:0000256" key="3">
    <source>
        <dbReference type="ARBA" id="ARBA00022692"/>
    </source>
</evidence>
<feature type="transmembrane region" description="Helical" evidence="6">
    <location>
        <begin position="38"/>
        <end position="58"/>
    </location>
</feature>
<protein>
    <submittedName>
        <fullName evidence="7">Uncharacterized protein</fullName>
    </submittedName>
</protein>
<organism evidence="7">
    <name type="scientific">marine sediment metagenome</name>
    <dbReference type="NCBI Taxonomy" id="412755"/>
    <lineage>
        <taxon>unclassified sequences</taxon>
        <taxon>metagenomes</taxon>
        <taxon>ecological metagenomes</taxon>
    </lineage>
</organism>
<evidence type="ECO:0000256" key="1">
    <source>
        <dbReference type="ARBA" id="ARBA00004141"/>
    </source>
</evidence>
<reference evidence="7" key="1">
    <citation type="journal article" date="2014" name="Front. Microbiol.">
        <title>High frequency of phylogenetically diverse reductive dehalogenase-homologous genes in deep subseafloor sedimentary metagenomes.</title>
        <authorList>
            <person name="Kawai M."/>
            <person name="Futagami T."/>
            <person name="Toyoda A."/>
            <person name="Takaki Y."/>
            <person name="Nishi S."/>
            <person name="Hori S."/>
            <person name="Arai W."/>
            <person name="Tsubouchi T."/>
            <person name="Morono Y."/>
            <person name="Uchiyama I."/>
            <person name="Ito T."/>
            <person name="Fujiyama A."/>
            <person name="Inagaki F."/>
            <person name="Takami H."/>
        </authorList>
    </citation>
    <scope>NUCLEOTIDE SEQUENCE</scope>
    <source>
        <strain evidence="7">Expedition CK06-06</strain>
    </source>
</reference>
<proteinExistence type="predicted"/>
<sequence length="89" mass="9357">MKTVIEGVLGGTLPWGLVLVGGAFAIVAELLGIPSLPFAVGIYLPLSTMTPVFVGGAVRQFIEKRAGNNEELKSKRKEKGILLCSGFIA</sequence>
<evidence type="ECO:0000256" key="6">
    <source>
        <dbReference type="SAM" id="Phobius"/>
    </source>
</evidence>
<evidence type="ECO:0000256" key="2">
    <source>
        <dbReference type="ARBA" id="ARBA00022448"/>
    </source>
</evidence>
<keyword evidence="2" id="KW-0813">Transport</keyword>
<accession>X1QY32</accession>
<dbReference type="EMBL" id="BARW01014062">
    <property type="protein sequence ID" value="GAI73193.1"/>
    <property type="molecule type" value="Genomic_DNA"/>
</dbReference>
<feature type="transmembrane region" description="Helical" evidence="6">
    <location>
        <begin position="12"/>
        <end position="32"/>
    </location>
</feature>
<evidence type="ECO:0000256" key="4">
    <source>
        <dbReference type="ARBA" id="ARBA00022989"/>
    </source>
</evidence>
<evidence type="ECO:0000256" key="5">
    <source>
        <dbReference type="ARBA" id="ARBA00023136"/>
    </source>
</evidence>